<dbReference type="EMBL" id="FLQY01000381">
    <property type="protein sequence ID" value="SBT10883.1"/>
    <property type="molecule type" value="Genomic_DNA"/>
</dbReference>
<protein>
    <submittedName>
        <fullName evidence="1">Transposase</fullName>
    </submittedName>
</protein>
<reference evidence="1 2" key="1">
    <citation type="submission" date="2016-06" db="EMBL/GenBank/DDBJ databases">
        <authorList>
            <person name="Kjaerup R.B."/>
            <person name="Dalgaard T.S."/>
            <person name="Juul-Madsen H.R."/>
        </authorList>
    </citation>
    <scope>NUCLEOTIDE SEQUENCE [LARGE SCALE GENOMIC DNA]</scope>
    <source>
        <strain evidence="1">2</strain>
    </source>
</reference>
<gene>
    <name evidence="1" type="ORF">PROAA_770005</name>
</gene>
<accession>A0A1A8Y3C8</accession>
<proteinExistence type="predicted"/>
<keyword evidence="2" id="KW-1185">Reference proteome</keyword>
<name>A0A1A8Y3C8_9RHOO</name>
<organism evidence="1 2">
    <name type="scientific">Candidatus Propionivibrio aalborgensis</name>
    <dbReference type="NCBI Taxonomy" id="1860101"/>
    <lineage>
        <taxon>Bacteria</taxon>
        <taxon>Pseudomonadati</taxon>
        <taxon>Pseudomonadota</taxon>
        <taxon>Betaproteobacteria</taxon>
        <taxon>Rhodocyclales</taxon>
        <taxon>Rhodocyclaceae</taxon>
        <taxon>Propionivibrio</taxon>
    </lineage>
</organism>
<evidence type="ECO:0000313" key="1">
    <source>
        <dbReference type="EMBL" id="SBT10883.1"/>
    </source>
</evidence>
<dbReference type="AlphaFoldDB" id="A0A1A8Y3C8"/>
<dbReference type="Proteomes" id="UP000199600">
    <property type="component" value="Unassembled WGS sequence"/>
</dbReference>
<sequence length="84" mass="9397">MQHVLPKGLRRARNFGFLHPNCKRLIALLHVVLKFAPGRALAWVKERPPFLCACCGAVMAIVKTRIRSGIERLMPVPIVTQAVL</sequence>
<evidence type="ECO:0000313" key="2">
    <source>
        <dbReference type="Proteomes" id="UP000199600"/>
    </source>
</evidence>